<proteinExistence type="predicted"/>
<evidence type="ECO:0000313" key="1">
    <source>
        <dbReference type="EMBL" id="CAB4241559.1"/>
    </source>
</evidence>
<gene>
    <name evidence="1" type="ORF">UFOVP71_97</name>
</gene>
<accession>A0A6J5TBC0</accession>
<protein>
    <submittedName>
        <fullName evidence="1">Uncharacterized protein</fullName>
    </submittedName>
</protein>
<dbReference type="EMBL" id="LR797824">
    <property type="protein sequence ID" value="CAB4241559.1"/>
    <property type="molecule type" value="Genomic_DNA"/>
</dbReference>
<sequence>MGNAEYFAKNRPVAKWQFGDRVIGKFHGIPFVGTCGGEGMVNETEGSLVTVFIDLPIKHKETWHTTFIKVKPNDIKRLKLIE</sequence>
<organism evidence="1">
    <name type="scientific">uncultured Caudovirales phage</name>
    <dbReference type="NCBI Taxonomy" id="2100421"/>
    <lineage>
        <taxon>Viruses</taxon>
        <taxon>Duplodnaviria</taxon>
        <taxon>Heunggongvirae</taxon>
        <taxon>Uroviricota</taxon>
        <taxon>Caudoviricetes</taxon>
        <taxon>Peduoviridae</taxon>
        <taxon>Maltschvirus</taxon>
        <taxon>Maltschvirus maltsch</taxon>
    </lineage>
</organism>
<name>A0A6J5TBC0_9CAUD</name>
<reference evidence="1" key="1">
    <citation type="submission" date="2020-05" db="EMBL/GenBank/DDBJ databases">
        <authorList>
            <person name="Chiriac C."/>
            <person name="Salcher M."/>
            <person name="Ghai R."/>
            <person name="Kavagutti S V."/>
        </authorList>
    </citation>
    <scope>NUCLEOTIDE SEQUENCE</scope>
</reference>